<protein>
    <submittedName>
        <fullName evidence="2">Putative restriction endonuclease</fullName>
    </submittedName>
</protein>
<dbReference type="EMBL" id="SNZV01000006">
    <property type="protein sequence ID" value="TDS12346.1"/>
    <property type="molecule type" value="Genomic_DNA"/>
</dbReference>
<name>A0A4R7D0Q6_9SPHI</name>
<comment type="caution">
    <text evidence="2">The sequence shown here is derived from an EMBL/GenBank/DDBJ whole genome shotgun (WGS) entry which is preliminary data.</text>
</comment>
<dbReference type="InterPro" id="IPR002711">
    <property type="entry name" value="HNH"/>
</dbReference>
<keyword evidence="2" id="KW-0378">Hydrolase</keyword>
<dbReference type="GO" id="GO:0008270">
    <property type="term" value="F:zinc ion binding"/>
    <property type="evidence" value="ECO:0007669"/>
    <property type="project" value="InterPro"/>
</dbReference>
<feature type="domain" description="HNH nuclease" evidence="1">
    <location>
        <begin position="174"/>
        <end position="236"/>
    </location>
</feature>
<evidence type="ECO:0000259" key="1">
    <source>
        <dbReference type="SMART" id="SM00507"/>
    </source>
</evidence>
<gene>
    <name evidence="2" type="ORF">B0I21_106204</name>
</gene>
<organism evidence="2 3">
    <name type="scientific">Sphingobacterium paludis</name>
    <dbReference type="NCBI Taxonomy" id="1476465"/>
    <lineage>
        <taxon>Bacteria</taxon>
        <taxon>Pseudomonadati</taxon>
        <taxon>Bacteroidota</taxon>
        <taxon>Sphingobacteriia</taxon>
        <taxon>Sphingobacteriales</taxon>
        <taxon>Sphingobacteriaceae</taxon>
        <taxon>Sphingobacterium</taxon>
    </lineage>
</organism>
<proteinExistence type="predicted"/>
<dbReference type="InterPro" id="IPR003615">
    <property type="entry name" value="HNH_nuc"/>
</dbReference>
<dbReference type="SMART" id="SM00507">
    <property type="entry name" value="HNHc"/>
    <property type="match status" value="1"/>
</dbReference>
<dbReference type="RefSeq" id="WP_208292346.1">
    <property type="nucleotide sequence ID" value="NZ_SNZV01000006.1"/>
</dbReference>
<accession>A0A4R7D0Q6</accession>
<dbReference type="Pfam" id="PF01844">
    <property type="entry name" value="HNH"/>
    <property type="match status" value="1"/>
</dbReference>
<keyword evidence="2" id="KW-0255">Endonuclease</keyword>
<dbReference type="GO" id="GO:0004519">
    <property type="term" value="F:endonuclease activity"/>
    <property type="evidence" value="ECO:0007669"/>
    <property type="project" value="UniProtKB-KW"/>
</dbReference>
<sequence length="260" mass="30198">MIHLVIAENDHSQWNDVTGKTYHFPKRYLKHFQRGTRLIYYKGKMIDKSFANRRLTKEPHYFGIGEVGEVFEDVNSLKDDYYAQIINFTPFDEAVVSKKDGVYLETIPEAKKKNYWRDGVRLINQVTYNKIVSLAGITKIINDAEQGSEYAYTSREGNSKQVFVTKYERDIVLRKRAIEIHGTTCMACEFDFKKTYGDWGTGFIHVHHIKPLSDGKGERTVNAETDMIVLCPNCHSMVHRRKNTTLSFQELSELIRNAKK</sequence>
<dbReference type="Gene3D" id="1.10.30.50">
    <property type="match status" value="1"/>
</dbReference>
<dbReference type="Proteomes" id="UP000294752">
    <property type="component" value="Unassembled WGS sequence"/>
</dbReference>
<keyword evidence="2" id="KW-0540">Nuclease</keyword>
<reference evidence="2 3" key="1">
    <citation type="submission" date="2019-03" db="EMBL/GenBank/DDBJ databases">
        <title>Genomic Encyclopedia of Type Strains, Phase III (KMG-III): the genomes of soil and plant-associated and newly described type strains.</title>
        <authorList>
            <person name="Whitman W."/>
        </authorList>
    </citation>
    <scope>NUCLEOTIDE SEQUENCE [LARGE SCALE GENOMIC DNA]</scope>
    <source>
        <strain evidence="2 3">CGMCC 1.12801</strain>
    </source>
</reference>
<dbReference type="CDD" id="cd00085">
    <property type="entry name" value="HNHc"/>
    <property type="match status" value="1"/>
</dbReference>
<keyword evidence="3" id="KW-1185">Reference proteome</keyword>
<evidence type="ECO:0000313" key="2">
    <source>
        <dbReference type="EMBL" id="TDS12346.1"/>
    </source>
</evidence>
<evidence type="ECO:0000313" key="3">
    <source>
        <dbReference type="Proteomes" id="UP000294752"/>
    </source>
</evidence>
<dbReference type="AlphaFoldDB" id="A0A4R7D0Q6"/>
<dbReference type="GO" id="GO:0003676">
    <property type="term" value="F:nucleic acid binding"/>
    <property type="evidence" value="ECO:0007669"/>
    <property type="project" value="InterPro"/>
</dbReference>